<name>A0A7M3ARN5_PSEAI</name>
<dbReference type="Gene3D" id="1.10.10.10">
    <property type="entry name" value="Winged helix-like DNA-binding domain superfamily/Winged helix DNA-binding domain"/>
    <property type="match status" value="1"/>
</dbReference>
<dbReference type="InterPro" id="IPR050206">
    <property type="entry name" value="FtsK/SpoIIIE/SftA"/>
</dbReference>
<keyword evidence="3" id="KW-0131">Cell cycle</keyword>
<protein>
    <submittedName>
        <fullName evidence="3">Cell division protein FtsK</fullName>
    </submittedName>
</protein>
<dbReference type="PANTHER" id="PTHR22683">
    <property type="entry name" value="SPORULATION PROTEIN RELATED"/>
    <property type="match status" value="1"/>
</dbReference>
<evidence type="ECO:0000259" key="2">
    <source>
        <dbReference type="SMART" id="SM00843"/>
    </source>
</evidence>
<gene>
    <name evidence="3" type="ORF">IPC1295_34090</name>
</gene>
<dbReference type="GO" id="GO:0051301">
    <property type="term" value="P:cell division"/>
    <property type="evidence" value="ECO:0007669"/>
    <property type="project" value="UniProtKB-KW"/>
</dbReference>
<dbReference type="EMBL" id="NSNE01000068">
    <property type="protein sequence ID" value="RPL99422.1"/>
    <property type="molecule type" value="Genomic_DNA"/>
</dbReference>
<dbReference type="AlphaFoldDB" id="A0A7M3ARN5"/>
<sequence length="329" mass="35443">MTAQTAATIAQDLVEEFDEEQPATVVSLAAETLGRDLLQALLQEVRVLPDVWPKLTEKKQADVIDRLRSTVERTVKYAVKLISAGERPAIGGILESVAIKEGIKATFKVSQFDPLRHDLIDRAGKVCMLVVADAEEYLQGMDTVVPDPDQSALALDESDDGDDAGGTGAQDPLYIEAVSHVIDTRRVSISGLQRYLKIGYNRAARIVEEMEAAGVVSAPNSNGEREVILQSPPEPEKDLLSSAAEPGATTYGGHTIDDITVLVLRKDEITPGWLQSRFALSTDESLAVALKLLDDGVITLATEGESPDLNTYRVAVATKAPAEEPITLE</sequence>
<feature type="domain" description="FtsK gamma" evidence="2">
    <location>
        <begin position="167"/>
        <end position="232"/>
    </location>
</feature>
<evidence type="ECO:0000313" key="3">
    <source>
        <dbReference type="EMBL" id="RPL99422.1"/>
    </source>
</evidence>
<feature type="region of interest" description="Disordered" evidence="1">
    <location>
        <begin position="148"/>
        <end position="169"/>
    </location>
</feature>
<proteinExistence type="predicted"/>
<accession>A0A7M3ARN5</accession>
<dbReference type="Pfam" id="PF09397">
    <property type="entry name" value="FtsK_gamma"/>
    <property type="match status" value="1"/>
</dbReference>
<evidence type="ECO:0000256" key="1">
    <source>
        <dbReference type="SAM" id="MobiDB-lite"/>
    </source>
</evidence>
<dbReference type="SMART" id="SM00843">
    <property type="entry name" value="Ftsk_gamma"/>
    <property type="match status" value="1"/>
</dbReference>
<dbReference type="Proteomes" id="UP000284767">
    <property type="component" value="Unassembled WGS sequence"/>
</dbReference>
<comment type="caution">
    <text evidence="3">The sequence shown here is derived from an EMBL/GenBank/DDBJ whole genome shotgun (WGS) entry which is preliminary data.</text>
</comment>
<organism evidence="3 4">
    <name type="scientific">Pseudomonas aeruginosa</name>
    <dbReference type="NCBI Taxonomy" id="287"/>
    <lineage>
        <taxon>Bacteria</taxon>
        <taxon>Pseudomonadati</taxon>
        <taxon>Pseudomonadota</taxon>
        <taxon>Gammaproteobacteria</taxon>
        <taxon>Pseudomonadales</taxon>
        <taxon>Pseudomonadaceae</taxon>
        <taxon>Pseudomonas</taxon>
    </lineage>
</organism>
<keyword evidence="3" id="KW-0132">Cell division</keyword>
<dbReference type="InterPro" id="IPR036388">
    <property type="entry name" value="WH-like_DNA-bd_sf"/>
</dbReference>
<dbReference type="InterPro" id="IPR036390">
    <property type="entry name" value="WH_DNA-bd_sf"/>
</dbReference>
<dbReference type="SUPFAM" id="SSF46785">
    <property type="entry name" value="Winged helix' DNA-binding domain"/>
    <property type="match status" value="1"/>
</dbReference>
<reference evidence="3 4" key="2">
    <citation type="submission" date="2019-01" db="EMBL/GenBank/DDBJ databases">
        <title>The Pseudomonas aeruginosa pan-genome provides new insights on its population structure, horizontal gene transfer and pathogenicity.</title>
        <authorList>
            <person name="Freschi L."/>
            <person name="Vincent A.T."/>
            <person name="Jeukens J."/>
            <person name="Emond-Rheault J.-G."/>
            <person name="Kukavica-Ibrulj I."/>
            <person name="Dupont M.-J."/>
            <person name="Charette S.J."/>
            <person name="Boyle B."/>
            <person name="Levesque R.C."/>
        </authorList>
    </citation>
    <scope>NUCLEOTIDE SEQUENCE [LARGE SCALE GENOMIC DNA]</scope>
    <source>
        <strain evidence="3 4">PA-W36</strain>
    </source>
</reference>
<evidence type="ECO:0000313" key="4">
    <source>
        <dbReference type="Proteomes" id="UP000284767"/>
    </source>
</evidence>
<dbReference type="PANTHER" id="PTHR22683:SF41">
    <property type="entry name" value="DNA TRANSLOCASE FTSK"/>
    <property type="match status" value="1"/>
</dbReference>
<reference evidence="3 4" key="1">
    <citation type="submission" date="2017-08" db="EMBL/GenBank/DDBJ databases">
        <authorList>
            <person name="Feschi L."/>
            <person name="Jeukens J."/>
            <person name="Emond-Rheault J.-G."/>
            <person name="Kukavica-Ibrulj I."/>
            <person name="Boyle B."/>
            <person name="Levesque R.C."/>
        </authorList>
    </citation>
    <scope>NUCLEOTIDE SEQUENCE [LARGE SCALE GENOMIC DNA]</scope>
    <source>
        <strain evidence="3 4">PA-W36</strain>
    </source>
</reference>
<dbReference type="RefSeq" id="WP_019396712.1">
    <property type="nucleotide sequence ID" value="NZ_CAADMU010000797.1"/>
</dbReference>
<dbReference type="InterPro" id="IPR018541">
    <property type="entry name" value="Ftsk_gamma"/>
</dbReference>